<accession>A0A8I6TGB0</accession>
<keyword evidence="3 5" id="KW-1133">Transmembrane helix</keyword>
<evidence type="ECO:0000256" key="5">
    <source>
        <dbReference type="SAM" id="Phobius"/>
    </source>
</evidence>
<keyword evidence="7" id="KW-1185">Reference proteome</keyword>
<keyword evidence="2 5" id="KW-0812">Transmembrane</keyword>
<dbReference type="GO" id="GO:0019991">
    <property type="term" value="P:septate junction assembly"/>
    <property type="evidence" value="ECO:0007669"/>
    <property type="project" value="TreeGrafter"/>
</dbReference>
<evidence type="ECO:0000256" key="3">
    <source>
        <dbReference type="ARBA" id="ARBA00022989"/>
    </source>
</evidence>
<dbReference type="GO" id="GO:0016020">
    <property type="term" value="C:membrane"/>
    <property type="evidence" value="ECO:0007669"/>
    <property type="project" value="UniProtKB-SubCell"/>
</dbReference>
<dbReference type="Pfam" id="PF13903">
    <property type="entry name" value="Claudin_2"/>
    <property type="match status" value="1"/>
</dbReference>
<proteinExistence type="predicted"/>
<dbReference type="Gene3D" id="1.20.140.150">
    <property type="match status" value="1"/>
</dbReference>
<feature type="transmembrane region" description="Helical" evidence="5">
    <location>
        <begin position="168"/>
        <end position="189"/>
    </location>
</feature>
<keyword evidence="4 5" id="KW-0472">Membrane</keyword>
<dbReference type="AlphaFoldDB" id="A0A8I6TGB0"/>
<evidence type="ECO:0000256" key="2">
    <source>
        <dbReference type="ARBA" id="ARBA00022692"/>
    </source>
</evidence>
<feature type="transmembrane region" description="Helical" evidence="5">
    <location>
        <begin position="126"/>
        <end position="148"/>
    </location>
</feature>
<name>A0A8I6TGB0_CIMLE</name>
<dbReference type="Proteomes" id="UP000494040">
    <property type="component" value="Unassembled WGS sequence"/>
</dbReference>
<dbReference type="OrthoDB" id="10062378at2759"/>
<dbReference type="EnsemblMetazoa" id="XM_014399456.2">
    <property type="protein sequence ID" value="XP_014254942.1"/>
    <property type="gene ID" value="LOC106669759"/>
</dbReference>
<dbReference type="GeneID" id="106669759"/>
<dbReference type="RefSeq" id="XP_014254942.1">
    <property type="nucleotide sequence ID" value="XM_014399456.2"/>
</dbReference>
<dbReference type="KEGG" id="clec:106669759"/>
<dbReference type="GO" id="GO:0035151">
    <property type="term" value="P:regulation of tube size, open tracheal system"/>
    <property type="evidence" value="ECO:0007669"/>
    <property type="project" value="TreeGrafter"/>
</dbReference>
<evidence type="ECO:0000256" key="1">
    <source>
        <dbReference type="ARBA" id="ARBA00004141"/>
    </source>
</evidence>
<dbReference type="PANTHER" id="PTHR21284:SF11">
    <property type="entry name" value="KUNE-KUNE"/>
    <property type="match status" value="1"/>
</dbReference>
<feature type="transmembrane region" description="Helical" evidence="5">
    <location>
        <begin position="88"/>
        <end position="114"/>
    </location>
</feature>
<dbReference type="PANTHER" id="PTHR21284">
    <property type="entry name" value="EG:80H7.2 PROTEIN"/>
    <property type="match status" value="1"/>
</dbReference>
<sequence length="228" mass="26450">MGKTLTGKISTGIFALSFLLIFIAFCTPHWLETDNTQQNPKFQNLGLWTVCFNNFQDPRFWYDYSFNECWWVFEEEHYIIFDFILPSFFVAVQFFFTICFTLHLLSLLCVLLYLGCSRDNDKFIKLLGFLGGALILAGLCGTVSVYLFGLYGDGRDWMPDWQHNEIGWSYALAVIGVIGTYACGVLYLVEARRYKGKGKRDERQLQSDYHMDVRTDIRTQKGKNVSVY</sequence>
<evidence type="ECO:0000313" key="6">
    <source>
        <dbReference type="EnsemblMetazoa" id="XP_014254942.1"/>
    </source>
</evidence>
<protein>
    <submittedName>
        <fullName evidence="6">Uncharacterized protein</fullName>
    </submittedName>
</protein>
<dbReference type="CTD" id="35504"/>
<dbReference type="OMA" id="GFYISVQ"/>
<dbReference type="InterPro" id="IPR004031">
    <property type="entry name" value="PMP22/EMP/MP20/Claudin"/>
</dbReference>
<comment type="subcellular location">
    <subcellularLocation>
        <location evidence="1">Membrane</location>
        <topology evidence="1">Multi-pass membrane protein</topology>
    </subcellularLocation>
</comment>
<reference evidence="6" key="1">
    <citation type="submission" date="2022-01" db="UniProtKB">
        <authorList>
            <consortium name="EnsemblMetazoa"/>
        </authorList>
    </citation>
    <scope>IDENTIFICATION</scope>
</reference>
<organism evidence="6 7">
    <name type="scientific">Cimex lectularius</name>
    <name type="common">Bed bug</name>
    <name type="synonym">Acanthia lectularia</name>
    <dbReference type="NCBI Taxonomy" id="79782"/>
    <lineage>
        <taxon>Eukaryota</taxon>
        <taxon>Metazoa</taxon>
        <taxon>Ecdysozoa</taxon>
        <taxon>Arthropoda</taxon>
        <taxon>Hexapoda</taxon>
        <taxon>Insecta</taxon>
        <taxon>Pterygota</taxon>
        <taxon>Neoptera</taxon>
        <taxon>Paraneoptera</taxon>
        <taxon>Hemiptera</taxon>
        <taxon>Heteroptera</taxon>
        <taxon>Panheteroptera</taxon>
        <taxon>Cimicomorpha</taxon>
        <taxon>Cimicidae</taxon>
        <taxon>Cimex</taxon>
    </lineage>
</organism>
<evidence type="ECO:0000256" key="4">
    <source>
        <dbReference type="ARBA" id="ARBA00023136"/>
    </source>
</evidence>
<dbReference type="GO" id="GO:0005918">
    <property type="term" value="C:septate junction"/>
    <property type="evidence" value="ECO:0007669"/>
    <property type="project" value="TreeGrafter"/>
</dbReference>
<evidence type="ECO:0000313" key="7">
    <source>
        <dbReference type="Proteomes" id="UP000494040"/>
    </source>
</evidence>
<feature type="transmembrane region" description="Helical" evidence="5">
    <location>
        <begin position="12"/>
        <end position="31"/>
    </location>
</feature>